<dbReference type="InterPro" id="IPR050194">
    <property type="entry name" value="Glycosyltransferase_grp1"/>
</dbReference>
<evidence type="ECO:0000259" key="4">
    <source>
        <dbReference type="Pfam" id="PF13439"/>
    </source>
</evidence>
<dbReference type="OrthoDB" id="9808602at2"/>
<dbReference type="InterPro" id="IPR028098">
    <property type="entry name" value="Glyco_trans_4-like_N"/>
</dbReference>
<reference evidence="5 6" key="1">
    <citation type="submission" date="2018-08" db="EMBL/GenBank/DDBJ databases">
        <title>Isolation, diversity and antifungal activity of Actinobacteria from wheat.</title>
        <authorList>
            <person name="Han C."/>
        </authorList>
    </citation>
    <scope>NUCLEOTIDE SEQUENCE [LARGE SCALE GENOMIC DNA]</scope>
    <source>
        <strain evidence="5 6">NEAU-YY421</strain>
    </source>
</reference>
<dbReference type="CDD" id="cd03801">
    <property type="entry name" value="GT4_PimA-like"/>
    <property type="match status" value="1"/>
</dbReference>
<dbReference type="Pfam" id="PF13439">
    <property type="entry name" value="Glyco_transf_4"/>
    <property type="match status" value="1"/>
</dbReference>
<dbReference type="SUPFAM" id="SSF53756">
    <property type="entry name" value="UDP-Glycosyltransferase/glycogen phosphorylase"/>
    <property type="match status" value="1"/>
</dbReference>
<dbReference type="AlphaFoldDB" id="A0A372M1L5"/>
<sequence>MSTTLVVTNDFPPRQGGIETFVHAMATRFPGGDVVVHTSSEPGASAFDATLPFPVIRDPARTLLPTPRATARTLDLVREYGCDRVWFGAAAPLGAMAPALRRAGVRRIVATTHGHEIWWARVPGARGLLRRIGSGVDVVTYLGDHTRNRIAPALDPDVRMSRLVPGVDPPAFRGDAVAEQGRALRARHGLEGRKVVLSLARLVPRKGQDMLIRALPIIRRTVPEAVLLVVGDGPDARRLRRLADAQPPGSVVFAGGVRHAETPGYYAAADVFAMPCRTRRGGLEAEGLGIVYLEAAAGGLPVVVGDSGGAPDAVLDGRTGTVVDGRDVRAVADAVGRLLCTPEGAAMGAAGRRWVERMWTWDASAAHLTRLLTPRPEPGDSSPRRPELPYVRRDFPYVRRNFPYGR</sequence>
<comment type="caution">
    <text evidence="5">The sequence shown here is derived from an EMBL/GenBank/DDBJ whole genome shotgun (WGS) entry which is preliminary data.</text>
</comment>
<organism evidence="5 6">
    <name type="scientific">Streptomyces triticagri</name>
    <dbReference type="NCBI Taxonomy" id="2293568"/>
    <lineage>
        <taxon>Bacteria</taxon>
        <taxon>Bacillati</taxon>
        <taxon>Actinomycetota</taxon>
        <taxon>Actinomycetes</taxon>
        <taxon>Kitasatosporales</taxon>
        <taxon>Streptomycetaceae</taxon>
        <taxon>Streptomyces</taxon>
    </lineage>
</organism>
<evidence type="ECO:0000256" key="2">
    <source>
        <dbReference type="ARBA" id="ARBA00022679"/>
    </source>
</evidence>
<accession>A0A372M1L5</accession>
<proteinExistence type="predicted"/>
<dbReference type="Pfam" id="PF00534">
    <property type="entry name" value="Glycos_transf_1"/>
    <property type="match status" value="1"/>
</dbReference>
<feature type="domain" description="Glycosyl transferase family 1" evidence="3">
    <location>
        <begin position="185"/>
        <end position="342"/>
    </location>
</feature>
<gene>
    <name evidence="5" type="ORF">DY218_22170</name>
</gene>
<keyword evidence="6" id="KW-1185">Reference proteome</keyword>
<dbReference type="Gene3D" id="3.40.50.2000">
    <property type="entry name" value="Glycogen Phosphorylase B"/>
    <property type="match status" value="2"/>
</dbReference>
<dbReference type="RefSeq" id="WP_128557863.1">
    <property type="nucleotide sequence ID" value="NZ_QUAK01000120.1"/>
</dbReference>
<dbReference type="PANTHER" id="PTHR45947">
    <property type="entry name" value="SULFOQUINOVOSYL TRANSFERASE SQD2"/>
    <property type="match status" value="1"/>
</dbReference>
<dbReference type="PANTHER" id="PTHR45947:SF3">
    <property type="entry name" value="SULFOQUINOVOSYL TRANSFERASE SQD2"/>
    <property type="match status" value="1"/>
</dbReference>
<evidence type="ECO:0000256" key="1">
    <source>
        <dbReference type="ARBA" id="ARBA00022676"/>
    </source>
</evidence>
<dbReference type="GO" id="GO:1901137">
    <property type="term" value="P:carbohydrate derivative biosynthetic process"/>
    <property type="evidence" value="ECO:0007669"/>
    <property type="project" value="UniProtKB-ARBA"/>
</dbReference>
<evidence type="ECO:0000259" key="3">
    <source>
        <dbReference type="Pfam" id="PF00534"/>
    </source>
</evidence>
<evidence type="ECO:0000313" key="6">
    <source>
        <dbReference type="Proteomes" id="UP000263094"/>
    </source>
</evidence>
<protein>
    <submittedName>
        <fullName evidence="5">Glycosyltransferase family 1 protein</fullName>
    </submittedName>
</protein>
<dbReference type="InterPro" id="IPR001296">
    <property type="entry name" value="Glyco_trans_1"/>
</dbReference>
<dbReference type="EMBL" id="QUAK01000120">
    <property type="protein sequence ID" value="RFU84373.1"/>
    <property type="molecule type" value="Genomic_DNA"/>
</dbReference>
<keyword evidence="1" id="KW-0328">Glycosyltransferase</keyword>
<name>A0A372M1L5_9ACTN</name>
<feature type="domain" description="Glycosyltransferase subfamily 4-like N-terminal" evidence="4">
    <location>
        <begin position="16"/>
        <end position="169"/>
    </location>
</feature>
<dbReference type="GO" id="GO:0016758">
    <property type="term" value="F:hexosyltransferase activity"/>
    <property type="evidence" value="ECO:0007669"/>
    <property type="project" value="TreeGrafter"/>
</dbReference>
<dbReference type="Proteomes" id="UP000263094">
    <property type="component" value="Unassembled WGS sequence"/>
</dbReference>
<keyword evidence="2 5" id="KW-0808">Transferase</keyword>
<evidence type="ECO:0000313" key="5">
    <source>
        <dbReference type="EMBL" id="RFU84373.1"/>
    </source>
</evidence>